<dbReference type="Gene3D" id="3.30.499.10">
    <property type="entry name" value="Aconitase, domain 3"/>
    <property type="match status" value="2"/>
</dbReference>
<reference evidence="16 17" key="1">
    <citation type="submission" date="2022-12" db="EMBL/GenBank/DDBJ databases">
        <title>Dasania phycosphaerae sp. nov., isolated from particulate material of the south coast of Korea.</title>
        <authorList>
            <person name="Jiang Y."/>
        </authorList>
    </citation>
    <scope>NUCLEOTIDE SEQUENCE [LARGE SCALE GENOMIC DNA]</scope>
    <source>
        <strain evidence="16 17">GY-19</strain>
    </source>
</reference>
<dbReference type="InterPro" id="IPR036008">
    <property type="entry name" value="Aconitase_4Fe-4S_dom"/>
</dbReference>
<dbReference type="Pfam" id="PF00330">
    <property type="entry name" value="Aconitase"/>
    <property type="match status" value="1"/>
</dbReference>
<dbReference type="GO" id="GO:0046872">
    <property type="term" value="F:metal ion binding"/>
    <property type="evidence" value="ECO:0007669"/>
    <property type="project" value="UniProtKB-KW"/>
</dbReference>
<dbReference type="RefSeq" id="WP_258332059.1">
    <property type="nucleotide sequence ID" value="NZ_JAPTGG010000009.1"/>
</dbReference>
<dbReference type="InterPro" id="IPR050067">
    <property type="entry name" value="IPM_dehydratase_rel_enz"/>
</dbReference>
<dbReference type="EC" id="4.2.1.33" evidence="6"/>
<evidence type="ECO:0000256" key="8">
    <source>
        <dbReference type="ARBA" id="ARBA00022485"/>
    </source>
</evidence>
<keyword evidence="10" id="KW-0479">Metal-binding</keyword>
<dbReference type="EMBL" id="JAPTGG010000009">
    <property type="protein sequence ID" value="MCZ0865911.1"/>
    <property type="molecule type" value="Genomic_DNA"/>
</dbReference>
<keyword evidence="12" id="KW-0411">Iron-sulfur</keyword>
<dbReference type="InterPro" id="IPR001030">
    <property type="entry name" value="Acoase/IPM_deHydtase_lsu_aba"/>
</dbReference>
<dbReference type="InterPro" id="IPR015931">
    <property type="entry name" value="Acnase/IPM_dHydase_lsu_aba_1/3"/>
</dbReference>
<sequence>MMARNYFSKLWNQHLISERENEDLLYIDLHLLHEVSSPQAFSGLEDKKRTVRRPSRTVGTIDHIVPTNDDKDIDEKSYKLIKTMRDNSIKYDFKLLDTNSYEHGIVHVIALEQRLVKPGMTVVCGDSHTCTLGAIGCISWGIGTSQVEHVLATQTLAMQKPKQLQIEISGKLNKHVTAKDIALEILEKHGSRFGEGYAIEFFDQTDSKLSIDERATICNMGIEMGARYAYFKPDMTTIQFYKSHNMNKVRDVVNSLNERLINDFDQKISINVSDISCKVSWGTNPEDTISINDTIPQMTLSNTQKYDYMGIEPDTLIKGLKIDLAFIGSCTNGRYSDIKAAAEIIKGHKVNNDVTAIVVPGSEKVKRDCENEGLDSIFIEAGFEWRKPGCSMCVSINGDMGKPGQRIVSTSNRNFEGRQGPRVKTHLASPQVVAASAVKGEICNPADLE</sequence>
<evidence type="ECO:0000259" key="15">
    <source>
        <dbReference type="Pfam" id="PF00330"/>
    </source>
</evidence>
<dbReference type="GO" id="GO:0009098">
    <property type="term" value="P:L-leucine biosynthetic process"/>
    <property type="evidence" value="ECO:0007669"/>
    <property type="project" value="UniProtKB-KW"/>
</dbReference>
<evidence type="ECO:0000256" key="6">
    <source>
        <dbReference type="ARBA" id="ARBA00011998"/>
    </source>
</evidence>
<keyword evidence="8" id="KW-0004">4Fe-4S</keyword>
<evidence type="ECO:0000256" key="2">
    <source>
        <dbReference type="ARBA" id="ARBA00001966"/>
    </source>
</evidence>
<comment type="subunit">
    <text evidence="5">Heterodimer of LeuC and LeuD.</text>
</comment>
<dbReference type="GO" id="GO:0051539">
    <property type="term" value="F:4 iron, 4 sulfur cluster binding"/>
    <property type="evidence" value="ECO:0007669"/>
    <property type="project" value="UniProtKB-KW"/>
</dbReference>
<dbReference type="GO" id="GO:0003861">
    <property type="term" value="F:3-isopropylmalate dehydratase activity"/>
    <property type="evidence" value="ECO:0007669"/>
    <property type="project" value="UniProtKB-EC"/>
</dbReference>
<dbReference type="NCBIfam" id="NF004016">
    <property type="entry name" value="PRK05478.1"/>
    <property type="match status" value="1"/>
</dbReference>
<proteinExistence type="predicted"/>
<keyword evidence="14" id="KW-0100">Branched-chain amino acid biosynthesis</keyword>
<evidence type="ECO:0000256" key="1">
    <source>
        <dbReference type="ARBA" id="ARBA00000491"/>
    </source>
</evidence>
<dbReference type="PANTHER" id="PTHR43822:SF9">
    <property type="entry name" value="3-ISOPROPYLMALATE DEHYDRATASE"/>
    <property type="match status" value="1"/>
</dbReference>
<keyword evidence="9" id="KW-0028">Amino-acid biosynthesis</keyword>
<dbReference type="PRINTS" id="PR00415">
    <property type="entry name" value="ACONITASE"/>
</dbReference>
<protein>
    <recommendedName>
        <fullName evidence="6">3-isopropylmalate dehydratase</fullName>
        <ecNumber evidence="6">4.2.1.33</ecNumber>
    </recommendedName>
</protein>
<dbReference type="InterPro" id="IPR018136">
    <property type="entry name" value="Aconitase_4Fe-4S_BS"/>
</dbReference>
<evidence type="ECO:0000256" key="12">
    <source>
        <dbReference type="ARBA" id="ARBA00023014"/>
    </source>
</evidence>
<organism evidence="16 17">
    <name type="scientific">Dasania phycosphaerae</name>
    <dbReference type="NCBI Taxonomy" id="2950436"/>
    <lineage>
        <taxon>Bacteria</taxon>
        <taxon>Pseudomonadati</taxon>
        <taxon>Pseudomonadota</taxon>
        <taxon>Gammaproteobacteria</taxon>
        <taxon>Cellvibrionales</taxon>
        <taxon>Spongiibacteraceae</taxon>
        <taxon>Dasania</taxon>
    </lineage>
</organism>
<dbReference type="AlphaFoldDB" id="A0A9J6RP57"/>
<keyword evidence="11" id="KW-0408">Iron</keyword>
<evidence type="ECO:0000256" key="11">
    <source>
        <dbReference type="ARBA" id="ARBA00023004"/>
    </source>
</evidence>
<comment type="cofactor">
    <cofactor evidence="2">
        <name>[4Fe-4S] cluster</name>
        <dbReference type="ChEBI" id="CHEBI:49883"/>
    </cofactor>
</comment>
<comment type="function">
    <text evidence="3">Catalyzes the isomerization between 2-isopropylmalate and 3-isopropylmalate, via the formation of 2-isopropylmaleate.</text>
</comment>
<comment type="pathway">
    <text evidence="4">Amino-acid biosynthesis; L-leucine biosynthesis; L-leucine from 3-methyl-2-oxobutanoate: step 2/4.</text>
</comment>
<keyword evidence="17" id="KW-1185">Reference proteome</keyword>
<comment type="caution">
    <text evidence="16">The sequence shown here is derived from an EMBL/GenBank/DDBJ whole genome shotgun (WGS) entry which is preliminary data.</text>
</comment>
<dbReference type="SUPFAM" id="SSF53732">
    <property type="entry name" value="Aconitase iron-sulfur domain"/>
    <property type="match status" value="1"/>
</dbReference>
<evidence type="ECO:0000256" key="9">
    <source>
        <dbReference type="ARBA" id="ARBA00022605"/>
    </source>
</evidence>
<feature type="domain" description="Aconitase/3-isopropylmalate dehydratase large subunit alpha/beta/alpha" evidence="15">
    <location>
        <begin position="9"/>
        <end position="440"/>
    </location>
</feature>
<evidence type="ECO:0000256" key="10">
    <source>
        <dbReference type="ARBA" id="ARBA00022723"/>
    </source>
</evidence>
<evidence type="ECO:0000256" key="5">
    <source>
        <dbReference type="ARBA" id="ARBA00011271"/>
    </source>
</evidence>
<name>A0A9J6RP57_9GAMM</name>
<keyword evidence="13 16" id="KW-0456">Lyase</keyword>
<dbReference type="NCBIfam" id="NF009116">
    <property type="entry name" value="PRK12466.1"/>
    <property type="match status" value="1"/>
</dbReference>
<evidence type="ECO:0000313" key="16">
    <source>
        <dbReference type="EMBL" id="MCZ0865911.1"/>
    </source>
</evidence>
<dbReference type="PANTHER" id="PTHR43822">
    <property type="entry name" value="HOMOACONITASE, MITOCHONDRIAL-RELATED"/>
    <property type="match status" value="1"/>
</dbReference>
<dbReference type="PROSITE" id="PS00450">
    <property type="entry name" value="ACONITASE_1"/>
    <property type="match status" value="1"/>
</dbReference>
<gene>
    <name evidence="16" type="ORF">O0V09_11910</name>
</gene>
<evidence type="ECO:0000256" key="3">
    <source>
        <dbReference type="ARBA" id="ARBA00002695"/>
    </source>
</evidence>
<evidence type="ECO:0000256" key="14">
    <source>
        <dbReference type="ARBA" id="ARBA00023304"/>
    </source>
</evidence>
<evidence type="ECO:0000313" key="17">
    <source>
        <dbReference type="Proteomes" id="UP001069090"/>
    </source>
</evidence>
<evidence type="ECO:0000256" key="4">
    <source>
        <dbReference type="ARBA" id="ARBA00004729"/>
    </source>
</evidence>
<dbReference type="Proteomes" id="UP001069090">
    <property type="component" value="Unassembled WGS sequence"/>
</dbReference>
<evidence type="ECO:0000256" key="13">
    <source>
        <dbReference type="ARBA" id="ARBA00023239"/>
    </source>
</evidence>
<keyword evidence="7" id="KW-0432">Leucine biosynthesis</keyword>
<comment type="catalytic activity">
    <reaction evidence="1">
        <text>(2R,3S)-3-isopropylmalate = (2S)-2-isopropylmalate</text>
        <dbReference type="Rhea" id="RHEA:32287"/>
        <dbReference type="ChEBI" id="CHEBI:1178"/>
        <dbReference type="ChEBI" id="CHEBI:35121"/>
        <dbReference type="EC" id="4.2.1.33"/>
    </reaction>
</comment>
<evidence type="ECO:0000256" key="7">
    <source>
        <dbReference type="ARBA" id="ARBA00022430"/>
    </source>
</evidence>
<accession>A0A9J6RP57</accession>